<dbReference type="PROSITE" id="PS51296">
    <property type="entry name" value="RIESKE"/>
    <property type="match status" value="1"/>
</dbReference>
<keyword evidence="7" id="KW-1185">Reference proteome</keyword>
<gene>
    <name evidence="6" type="ORF">MSEN_02050</name>
</gene>
<dbReference type="GO" id="GO:0051537">
    <property type="term" value="F:2 iron, 2 sulfur cluster binding"/>
    <property type="evidence" value="ECO:0007669"/>
    <property type="project" value="UniProtKB-KW"/>
</dbReference>
<dbReference type="EMBL" id="BLKV01000001">
    <property type="protein sequence ID" value="GFG68485.1"/>
    <property type="molecule type" value="Genomic_DNA"/>
</dbReference>
<dbReference type="GO" id="GO:0046872">
    <property type="term" value="F:metal ion binding"/>
    <property type="evidence" value="ECO:0007669"/>
    <property type="project" value="UniProtKB-KW"/>
</dbReference>
<evidence type="ECO:0000259" key="5">
    <source>
        <dbReference type="PROSITE" id="PS51296"/>
    </source>
</evidence>
<accession>A0A7I9XEU9</accession>
<evidence type="ECO:0000256" key="2">
    <source>
        <dbReference type="ARBA" id="ARBA00022723"/>
    </source>
</evidence>
<dbReference type="Gene3D" id="3.50.50.60">
    <property type="entry name" value="FAD/NAD(P)-binding domain"/>
    <property type="match status" value="1"/>
</dbReference>
<dbReference type="Proteomes" id="UP000465263">
    <property type="component" value="Unassembled WGS sequence"/>
</dbReference>
<dbReference type="InterPro" id="IPR006076">
    <property type="entry name" value="FAD-dep_OxRdtase"/>
</dbReference>
<name>A0A7I9XEU9_9MYCO</name>
<dbReference type="Gene3D" id="2.102.10.10">
    <property type="entry name" value="Rieske [2Fe-2S] iron-sulphur domain"/>
    <property type="match status" value="1"/>
</dbReference>
<dbReference type="SUPFAM" id="SSF51905">
    <property type="entry name" value="FAD/NAD(P)-binding domain"/>
    <property type="match status" value="1"/>
</dbReference>
<dbReference type="GO" id="GO:0005737">
    <property type="term" value="C:cytoplasm"/>
    <property type="evidence" value="ECO:0007669"/>
    <property type="project" value="TreeGrafter"/>
</dbReference>
<comment type="caution">
    <text evidence="6">The sequence shown here is derived from an EMBL/GenBank/DDBJ whole genome shotgun (WGS) entry which is preliminary data.</text>
</comment>
<evidence type="ECO:0000313" key="6">
    <source>
        <dbReference type="EMBL" id="GFG68485.1"/>
    </source>
</evidence>
<dbReference type="InterPro" id="IPR017941">
    <property type="entry name" value="Rieske_2Fe-2S"/>
</dbReference>
<dbReference type="SUPFAM" id="SSF50022">
    <property type="entry name" value="ISP domain"/>
    <property type="match status" value="1"/>
</dbReference>
<keyword evidence="1" id="KW-0001">2Fe-2S</keyword>
<proteinExistence type="predicted"/>
<keyword evidence="3" id="KW-0408">Iron</keyword>
<protein>
    <submittedName>
        <fullName evidence="6">FAD-dependent oxidoreductase</fullName>
    </submittedName>
</protein>
<dbReference type="RefSeq" id="WP_085087567.1">
    <property type="nucleotide sequence ID" value="NZ_BLKV01000001.1"/>
</dbReference>
<evidence type="ECO:0000256" key="3">
    <source>
        <dbReference type="ARBA" id="ARBA00023004"/>
    </source>
</evidence>
<dbReference type="PANTHER" id="PTHR13847:SF274">
    <property type="entry name" value="RIESKE 2FE-2S IRON-SULFUR PROTEIN YHFW-RELATED"/>
    <property type="match status" value="1"/>
</dbReference>
<dbReference type="OrthoDB" id="9767869at2"/>
<keyword evidence="2" id="KW-0479">Metal-binding</keyword>
<evidence type="ECO:0000256" key="1">
    <source>
        <dbReference type="ARBA" id="ARBA00022714"/>
    </source>
</evidence>
<keyword evidence="4" id="KW-0411">Iron-sulfur</keyword>
<reference evidence="6 7" key="1">
    <citation type="journal article" date="2019" name="Emerg. Microbes Infect.">
        <title>Comprehensive subspecies identification of 175 nontuberculous mycobacteria species based on 7547 genomic profiles.</title>
        <authorList>
            <person name="Matsumoto Y."/>
            <person name="Kinjo T."/>
            <person name="Motooka D."/>
            <person name="Nabeya D."/>
            <person name="Jung N."/>
            <person name="Uechi K."/>
            <person name="Horii T."/>
            <person name="Iida T."/>
            <person name="Fujita J."/>
            <person name="Nakamura S."/>
        </authorList>
    </citation>
    <scope>NUCLEOTIDE SEQUENCE [LARGE SCALE GENOMIC DNA]</scope>
    <source>
        <strain evidence="6 7">JCM 16017</strain>
    </source>
</reference>
<feature type="domain" description="Rieske" evidence="5">
    <location>
        <begin position="446"/>
        <end position="502"/>
    </location>
</feature>
<organism evidence="6 7">
    <name type="scientific">Mycolicibacter senuensis</name>
    <dbReference type="NCBI Taxonomy" id="386913"/>
    <lineage>
        <taxon>Bacteria</taxon>
        <taxon>Bacillati</taxon>
        <taxon>Actinomycetota</taxon>
        <taxon>Actinomycetes</taxon>
        <taxon>Mycobacteriales</taxon>
        <taxon>Mycobacteriaceae</taxon>
        <taxon>Mycolicibacter</taxon>
    </lineage>
</organism>
<dbReference type="Gene3D" id="3.30.9.10">
    <property type="entry name" value="D-Amino Acid Oxidase, subunit A, domain 2"/>
    <property type="match status" value="1"/>
</dbReference>
<dbReference type="GO" id="GO:0016705">
    <property type="term" value="F:oxidoreductase activity, acting on paired donors, with incorporation or reduction of molecular oxygen"/>
    <property type="evidence" value="ECO:0007669"/>
    <property type="project" value="UniProtKB-ARBA"/>
</dbReference>
<evidence type="ECO:0000313" key="7">
    <source>
        <dbReference type="Proteomes" id="UP000465263"/>
    </source>
</evidence>
<dbReference type="Pfam" id="PF00355">
    <property type="entry name" value="Rieske"/>
    <property type="match status" value="1"/>
</dbReference>
<dbReference type="Pfam" id="PF01266">
    <property type="entry name" value="DAO"/>
    <property type="match status" value="1"/>
</dbReference>
<dbReference type="InterPro" id="IPR036188">
    <property type="entry name" value="FAD/NAD-bd_sf"/>
</dbReference>
<sequence length="502" mass="53178">MTSLWLADRITTSPASDTAADLPGRADVVVAGAGITGLMTAVLLARAGREVLVLEARTVGACATGNTTAKISLLQATQLSSISAKQGRQRAGGYLEGNRAGQDWLLSFCATAGVAVQREDAYSYAQSEGGVAAARAEYDACRELGLPVSWEPRADVPFPYHGGVRLEGQAQFDPMQFLDALRAEFLAAGGQLAEHTRLQRVSSGHDGLRLNVDGPRGDTELRAAQLVLATGIPILDRGGYFARVKPSRSYCMAFDVPGEIPRPMMISTDSPTRSLRYAPADGSERLLVGGAGHTVGRAKYPSDGVAELESWALRHFPGAARTHLWSAQDYAPIDELPYVGPILPDSNTIYVATGFNKWGMTNGAAAALALSGRLLGRRPSWDRAFASWSTRELRGLPTAVAANLEVGVNLAKGWIAPTARIGRHGLGDDAAGVVSGPPWHLQAHCRVDGVEHRVSPVCPHLGGIVTWNDADRAWECPLHGSRFAPDGTLLEGPATRGLTPGS</sequence>
<dbReference type="InterPro" id="IPR036922">
    <property type="entry name" value="Rieske_2Fe-2S_sf"/>
</dbReference>
<dbReference type="AlphaFoldDB" id="A0A7I9XEU9"/>
<dbReference type="PANTHER" id="PTHR13847">
    <property type="entry name" value="SARCOSINE DEHYDROGENASE-RELATED"/>
    <property type="match status" value="1"/>
</dbReference>
<dbReference type="GO" id="GO:0004497">
    <property type="term" value="F:monooxygenase activity"/>
    <property type="evidence" value="ECO:0007669"/>
    <property type="project" value="UniProtKB-ARBA"/>
</dbReference>
<evidence type="ECO:0000256" key="4">
    <source>
        <dbReference type="ARBA" id="ARBA00023014"/>
    </source>
</evidence>